<dbReference type="NCBIfam" id="NF006598">
    <property type="entry name" value="PRK09135.1"/>
    <property type="match status" value="1"/>
</dbReference>
<dbReference type="InterPro" id="IPR036291">
    <property type="entry name" value="NAD(P)-bd_dom_sf"/>
</dbReference>
<dbReference type="Proteomes" id="UP001064632">
    <property type="component" value="Chromosome"/>
</dbReference>
<dbReference type="RefSeq" id="WP_261695188.1">
    <property type="nucleotide sequence ID" value="NZ_CP104694.1"/>
</dbReference>
<dbReference type="PANTHER" id="PTHR43639:SF1">
    <property type="entry name" value="SHORT-CHAIN DEHYDROGENASE_REDUCTASE FAMILY PROTEIN"/>
    <property type="match status" value="1"/>
</dbReference>
<dbReference type="PRINTS" id="PR00080">
    <property type="entry name" value="SDRFAMILY"/>
</dbReference>
<keyword evidence="2 3" id="KW-0560">Oxidoreductase</keyword>
<comment type="similarity">
    <text evidence="1">Belongs to the short-chain dehydrogenases/reductases (SDR) family.</text>
</comment>
<reference evidence="3" key="1">
    <citation type="submission" date="2022-09" db="EMBL/GenBank/DDBJ databases">
        <title>Tahibacter sp. nov., isolated from a fresh water.</title>
        <authorList>
            <person name="Baek J.H."/>
            <person name="Lee J.K."/>
            <person name="Kim J.M."/>
            <person name="Jeon C.O."/>
        </authorList>
    </citation>
    <scope>NUCLEOTIDE SEQUENCE</scope>
    <source>
        <strain evidence="3">W38</strain>
    </source>
</reference>
<dbReference type="EC" id="1.5.1.33" evidence="3"/>
<evidence type="ECO:0000313" key="4">
    <source>
        <dbReference type="Proteomes" id="UP001064632"/>
    </source>
</evidence>
<dbReference type="SUPFAM" id="SSF51735">
    <property type="entry name" value="NAD(P)-binding Rossmann-fold domains"/>
    <property type="match status" value="1"/>
</dbReference>
<protein>
    <submittedName>
        <fullName evidence="3">Pteridine reductase</fullName>
        <ecNumber evidence="3">1.5.1.33</ecNumber>
    </submittedName>
</protein>
<evidence type="ECO:0000313" key="3">
    <source>
        <dbReference type="EMBL" id="UXI68228.1"/>
    </source>
</evidence>
<sequence>MTPSRPVALITGSARRVGATVARRLHAEGFDLVLHCRHSRDALDALAAELEQRRPSSTLVVQGELAQEENLPAMIDAATGRFGRLDGLVNNASAFYPTPVGKINARQWDELFAANARAPLFLSQAAAPALRHSQGCIVNIADIYAERPLAGHTVYCMAKAALLMLTRSLALELAPDIRVNAVAPGAILWPESGKAVKEQQAVLDRVPMRRTGSAEDVAAAVLWLMRDARYTTGEVVRIDGGRSLSI</sequence>
<dbReference type="GO" id="GO:0047040">
    <property type="term" value="F:pteridine reductase activity"/>
    <property type="evidence" value="ECO:0007669"/>
    <property type="project" value="UniProtKB-EC"/>
</dbReference>
<dbReference type="Gene3D" id="3.40.50.720">
    <property type="entry name" value="NAD(P)-binding Rossmann-like Domain"/>
    <property type="match status" value="1"/>
</dbReference>
<evidence type="ECO:0000256" key="2">
    <source>
        <dbReference type="ARBA" id="ARBA00023002"/>
    </source>
</evidence>
<dbReference type="EMBL" id="CP104694">
    <property type="protein sequence ID" value="UXI68228.1"/>
    <property type="molecule type" value="Genomic_DNA"/>
</dbReference>
<gene>
    <name evidence="3" type="ORF">N4264_00820</name>
</gene>
<accession>A0ABY6BDV9</accession>
<proteinExistence type="inferred from homology"/>
<evidence type="ECO:0000256" key="1">
    <source>
        <dbReference type="ARBA" id="ARBA00006484"/>
    </source>
</evidence>
<dbReference type="PRINTS" id="PR00081">
    <property type="entry name" value="GDHRDH"/>
</dbReference>
<dbReference type="PROSITE" id="PS00061">
    <property type="entry name" value="ADH_SHORT"/>
    <property type="match status" value="1"/>
</dbReference>
<organism evidence="3 4">
    <name type="scientific">Tahibacter amnicola</name>
    <dbReference type="NCBI Taxonomy" id="2976241"/>
    <lineage>
        <taxon>Bacteria</taxon>
        <taxon>Pseudomonadati</taxon>
        <taxon>Pseudomonadota</taxon>
        <taxon>Gammaproteobacteria</taxon>
        <taxon>Lysobacterales</taxon>
        <taxon>Rhodanobacteraceae</taxon>
        <taxon>Tahibacter</taxon>
    </lineage>
</organism>
<keyword evidence="4" id="KW-1185">Reference proteome</keyword>
<dbReference type="InterPro" id="IPR002347">
    <property type="entry name" value="SDR_fam"/>
</dbReference>
<name>A0ABY6BDV9_9GAMM</name>
<dbReference type="PANTHER" id="PTHR43639">
    <property type="entry name" value="OXIDOREDUCTASE, SHORT-CHAIN DEHYDROGENASE/REDUCTASE FAMILY (AFU_ORTHOLOGUE AFUA_5G02870)"/>
    <property type="match status" value="1"/>
</dbReference>
<dbReference type="InterPro" id="IPR020904">
    <property type="entry name" value="Sc_DH/Rdtase_CS"/>
</dbReference>
<dbReference type="Pfam" id="PF13561">
    <property type="entry name" value="adh_short_C2"/>
    <property type="match status" value="1"/>
</dbReference>